<dbReference type="Proteomes" id="UP000184207">
    <property type="component" value="Unassembled WGS sequence"/>
</dbReference>
<dbReference type="InterPro" id="IPR025874">
    <property type="entry name" value="DZR"/>
</dbReference>
<dbReference type="RefSeq" id="WP_072761069.1">
    <property type="nucleotide sequence ID" value="NZ_FRDJ01000018.1"/>
</dbReference>
<feature type="domain" description="DZANK-type" evidence="1">
    <location>
        <begin position="8"/>
        <end position="52"/>
    </location>
</feature>
<sequence length="128" mass="15473">MPVGYKKCPRCGEEFRDDVEVCDNCGWVFYNKCCPRCGKYVPDSAKVCFDCGWHFYWNDHIGEDNQVRFHKHHNYKKGNDYTPPEHDYKDDYDDWDFWREIVSYYTDYEDLHDLTPQELGQILDDLGY</sequence>
<name>A0A1M7TGH0_FERGO</name>
<organism evidence="2 3">
    <name type="scientific">Fervidobacterium gondwanense DSM 13020</name>
    <dbReference type="NCBI Taxonomy" id="1121883"/>
    <lineage>
        <taxon>Bacteria</taxon>
        <taxon>Thermotogati</taxon>
        <taxon>Thermotogota</taxon>
        <taxon>Thermotogae</taxon>
        <taxon>Thermotogales</taxon>
        <taxon>Fervidobacteriaceae</taxon>
        <taxon>Fervidobacterium</taxon>
    </lineage>
</organism>
<dbReference type="AlphaFoldDB" id="A0A1M7TGH0"/>
<keyword evidence="3" id="KW-1185">Reference proteome</keyword>
<protein>
    <recommendedName>
        <fullName evidence="1">DZANK-type domain-containing protein</fullName>
    </recommendedName>
</protein>
<evidence type="ECO:0000259" key="1">
    <source>
        <dbReference type="Pfam" id="PF12773"/>
    </source>
</evidence>
<accession>A0A1M7TGH0</accession>
<dbReference type="EMBL" id="FRDJ01000018">
    <property type="protein sequence ID" value="SHN69842.1"/>
    <property type="molecule type" value="Genomic_DNA"/>
</dbReference>
<dbReference type="OrthoDB" id="49117at2"/>
<evidence type="ECO:0000313" key="2">
    <source>
        <dbReference type="EMBL" id="SHN69842.1"/>
    </source>
</evidence>
<evidence type="ECO:0000313" key="3">
    <source>
        <dbReference type="Proteomes" id="UP000184207"/>
    </source>
</evidence>
<reference evidence="3" key="1">
    <citation type="submission" date="2016-12" db="EMBL/GenBank/DDBJ databases">
        <authorList>
            <person name="Varghese N."/>
            <person name="Submissions S."/>
        </authorList>
    </citation>
    <scope>NUCLEOTIDE SEQUENCE [LARGE SCALE GENOMIC DNA]</scope>
    <source>
        <strain evidence="3">DSM 13020</strain>
    </source>
</reference>
<proteinExistence type="predicted"/>
<gene>
    <name evidence="2" type="ORF">SAMN02745226_01977</name>
</gene>
<dbReference type="Pfam" id="PF12773">
    <property type="entry name" value="DZR"/>
    <property type="match status" value="1"/>
</dbReference>